<gene>
    <name evidence="2" type="ORF">ALT_6822</name>
</gene>
<feature type="transmembrane region" description="Helical" evidence="1">
    <location>
        <begin position="197"/>
        <end position="218"/>
    </location>
</feature>
<evidence type="ECO:0000313" key="2">
    <source>
        <dbReference type="EMBL" id="GAQ09501.1"/>
    </source>
</evidence>
<sequence>MGGWWDDFSNNLATDLSPFVTLFGEAPTKQYLSECLSLVDAVIFGIAPLGVITAVVSAVRVTGPPSLRAFIGRAQEGSGSAEAELCSSTSREVCELYTNGGGIARVLGHPKLLEIVHDQHIFGHDFFRCEFEPAAAGIYPFKHFIYRSEEWIEEGRRKTEVEPDAEAEEQLNERKLSFAPNPNLTLNIGIRFYPTRLLVITAGVGVSLQLGILIWAGIARYRLGWTRGDFQDRYGVPVLVIGTALLSTGIVRCAQLVEGSTKERVFSRSSSSTATSRLYWIQPGTQFIGDQAFDSFAYSHPSNQFNRYITSWKDSRVPPKTLALGVALGFTVMGFALQFLGLRGCHSTVAVAQLALTLLMSMVRSWLRSSRLAERDVCLADCPELYAGRELDWLALYIGHIDLPRCQRKWMVSPWRSYQDVESVTSRLEESRLIHTYFGNEETAVLSGFGADNIAGWAGSVSKQAHEWEVPERWRFRHLIQSINDRPGMEETGAAFLYRARLAQLTRDWDDQLVRVRAVARSLGRAIEATANLLFTADGIVLEDGWDALFVIYWAVPCETTTDSVCPSSHIPPGNEVEKPLYLSLRRSVDGDGQVSGEWSVDALELEAMLGLWAWSVTSSCKLSSYDQFCRVAWIGGTSRYADEFHSWGWDRFDRWGGSLCTLLDLPDDHRDDPTVFGWHHIPAQTVSDIEFVSFRIRAGSWTTLCAQELFSIFFASILHIVRDLGGATTESGAGEIRNTNITQIQKAFTDNGLGSISDVMACIFPALKNQGKLPQVRRNSDQGP</sequence>
<proteinExistence type="predicted"/>
<keyword evidence="1" id="KW-0812">Transmembrane</keyword>
<protein>
    <submittedName>
        <fullName evidence="2">Uncharacterized protein</fullName>
    </submittedName>
</protein>
<organism evidence="2 3">
    <name type="scientific">Aspergillus lentulus</name>
    <dbReference type="NCBI Taxonomy" id="293939"/>
    <lineage>
        <taxon>Eukaryota</taxon>
        <taxon>Fungi</taxon>
        <taxon>Dikarya</taxon>
        <taxon>Ascomycota</taxon>
        <taxon>Pezizomycotina</taxon>
        <taxon>Eurotiomycetes</taxon>
        <taxon>Eurotiomycetidae</taxon>
        <taxon>Eurotiales</taxon>
        <taxon>Aspergillaceae</taxon>
        <taxon>Aspergillus</taxon>
        <taxon>Aspergillus subgen. Fumigati</taxon>
    </lineage>
</organism>
<name>A0AAN4TCC1_ASPLE</name>
<feature type="transmembrane region" description="Helical" evidence="1">
    <location>
        <begin position="234"/>
        <end position="254"/>
    </location>
</feature>
<comment type="caution">
    <text evidence="2">The sequence shown here is derived from an EMBL/GenBank/DDBJ whole genome shotgun (WGS) entry which is preliminary data.</text>
</comment>
<reference evidence="2 3" key="1">
    <citation type="submission" date="2015-11" db="EMBL/GenBank/DDBJ databases">
        <title>Aspergillus lentulus strain IFM 54703T.</title>
        <authorList>
            <person name="Kusuya Y."/>
            <person name="Sakai K."/>
            <person name="Kamei K."/>
            <person name="Takahashi H."/>
            <person name="Yaguchi T."/>
        </authorList>
    </citation>
    <scope>NUCLEOTIDE SEQUENCE [LARGE SCALE GENOMIC DNA]</scope>
    <source>
        <strain evidence="2 3">IFM 54703</strain>
    </source>
</reference>
<dbReference type="AlphaFoldDB" id="A0AAN4TCC1"/>
<dbReference type="Proteomes" id="UP000051487">
    <property type="component" value="Unassembled WGS sequence"/>
</dbReference>
<accession>A0AAN4TCC1</accession>
<evidence type="ECO:0000313" key="3">
    <source>
        <dbReference type="Proteomes" id="UP000051487"/>
    </source>
</evidence>
<keyword evidence="1" id="KW-0472">Membrane</keyword>
<feature type="transmembrane region" description="Helical" evidence="1">
    <location>
        <begin position="41"/>
        <end position="63"/>
    </location>
</feature>
<keyword evidence="1" id="KW-1133">Transmembrane helix</keyword>
<feature type="transmembrane region" description="Helical" evidence="1">
    <location>
        <begin position="322"/>
        <end position="342"/>
    </location>
</feature>
<dbReference type="EMBL" id="BCLY01000012">
    <property type="protein sequence ID" value="GAQ09501.1"/>
    <property type="molecule type" value="Genomic_DNA"/>
</dbReference>
<evidence type="ECO:0000256" key="1">
    <source>
        <dbReference type="SAM" id="Phobius"/>
    </source>
</evidence>